<dbReference type="Proteomes" id="UP000317730">
    <property type="component" value="Unassembled WGS sequence"/>
</dbReference>
<protein>
    <recommendedName>
        <fullName evidence="3">ABC transporter substrate-binding protein</fullName>
    </recommendedName>
</protein>
<evidence type="ECO:0000313" key="2">
    <source>
        <dbReference type="Proteomes" id="UP000317730"/>
    </source>
</evidence>
<reference evidence="1 2" key="1">
    <citation type="submission" date="2019-06" db="EMBL/GenBank/DDBJ databases">
        <title>Whole genome shotgun sequence of Acetobacter peroxydans NBRC 13755.</title>
        <authorList>
            <person name="Hosoyama A."/>
            <person name="Uohara A."/>
            <person name="Ohji S."/>
            <person name="Ichikawa N."/>
        </authorList>
    </citation>
    <scope>NUCLEOTIDE SEQUENCE [LARGE SCALE GENOMIC DNA]</scope>
    <source>
        <strain evidence="1 2">NBRC 13755</strain>
    </source>
</reference>
<proteinExistence type="predicted"/>
<organism evidence="1 2">
    <name type="scientific">Acetobacter peroxydans</name>
    <dbReference type="NCBI Taxonomy" id="104098"/>
    <lineage>
        <taxon>Bacteria</taxon>
        <taxon>Pseudomonadati</taxon>
        <taxon>Pseudomonadota</taxon>
        <taxon>Alphaproteobacteria</taxon>
        <taxon>Acetobacterales</taxon>
        <taxon>Acetobacteraceae</taxon>
        <taxon>Acetobacter</taxon>
    </lineage>
</organism>
<accession>A0A4Y3TPG4</accession>
<dbReference type="EMBL" id="BJMV01000001">
    <property type="protein sequence ID" value="GEB84236.1"/>
    <property type="molecule type" value="Genomic_DNA"/>
</dbReference>
<dbReference type="AlphaFoldDB" id="A0A4Y3TPG4"/>
<evidence type="ECO:0000313" key="1">
    <source>
        <dbReference type="EMBL" id="GEB84236.1"/>
    </source>
</evidence>
<dbReference type="InterPro" id="IPR006311">
    <property type="entry name" value="TAT_signal"/>
</dbReference>
<comment type="caution">
    <text evidence="1">The sequence shown here is derived from an EMBL/GenBank/DDBJ whole genome shotgun (WGS) entry which is preliminary data.</text>
</comment>
<evidence type="ECO:0008006" key="3">
    <source>
        <dbReference type="Google" id="ProtNLM"/>
    </source>
</evidence>
<sequence>MPSPDGTRCFFSSDKKAAPCLSRRLFLGGVASGMGAGLLASGLTGHEAFAENSLNDSLPPQAKLQTQLIVAGTPETPSGRWASLLTPTLEENLQRPSPFTLSHALGWDGVTGANLFDAQQQAPDAPTALMAPGTVMLAAMMGDARVHYDYERWLPVFMACQPTVTIGHVSLHLSLGAFLSNRKTRIAVSNPAGPELPTLLAFDLLGLRPQPISGYATPESTMDALYAGTVDAIQIPLDREYDARIAALSKQGFVPLFVNTPTALPVSEPTLPPSFMTVLQRERRKIALTPLASAWQALATAVSIKAVLLLPLLTPPAAVARWRHAAELSAAHPALINAAAENRESMKTGPACMALYNDTMPDVSLIMATRRWLTLNLPRWRDTTLPG</sequence>
<gene>
    <name evidence="1" type="ORF">APE01nite_00330</name>
</gene>
<dbReference type="PROSITE" id="PS51318">
    <property type="entry name" value="TAT"/>
    <property type="match status" value="1"/>
</dbReference>
<keyword evidence="2" id="KW-1185">Reference proteome</keyword>
<name>A0A4Y3TPG4_9PROT</name>